<dbReference type="RefSeq" id="WP_010879478.1">
    <property type="nucleotide sequence ID" value="NZ_CP006577.1"/>
</dbReference>
<accession>A0A075WGQ2</accession>
<evidence type="ECO:0000313" key="2">
    <source>
        <dbReference type="Proteomes" id="UP000028501"/>
    </source>
</evidence>
<gene>
    <name evidence="1" type="ORF">AFULGI_00022480</name>
</gene>
<evidence type="ECO:0000313" key="1">
    <source>
        <dbReference type="EMBL" id="AIG98977.1"/>
    </source>
</evidence>
<dbReference type="HOGENOM" id="CLU_1346351_0_0_2"/>
<reference evidence="1 2" key="1">
    <citation type="submission" date="2013-07" db="EMBL/GenBank/DDBJ databases">
        <title>Genome of Archaeoglobus fulgidus.</title>
        <authorList>
            <person name="Fiebig A."/>
            <person name="Birkeland N.-K."/>
        </authorList>
    </citation>
    <scope>NUCLEOTIDE SEQUENCE [LARGE SCALE GENOMIC DNA]</scope>
    <source>
        <strain evidence="1 2">DSM 8774</strain>
    </source>
</reference>
<protein>
    <submittedName>
        <fullName evidence="1">Uncharacterized protein</fullName>
    </submittedName>
</protein>
<organism evidence="1 2">
    <name type="scientific">Archaeoglobus fulgidus DSM 8774</name>
    <dbReference type="NCBI Taxonomy" id="1344584"/>
    <lineage>
        <taxon>Archaea</taxon>
        <taxon>Methanobacteriati</taxon>
        <taxon>Methanobacteriota</taxon>
        <taxon>Archaeoglobi</taxon>
        <taxon>Archaeoglobales</taxon>
        <taxon>Archaeoglobaceae</taxon>
        <taxon>Archaeoglobus</taxon>
    </lineage>
</organism>
<proteinExistence type="predicted"/>
<sequence>MLSVLLIAEDGEWHRYKELEECLINDYHVDYSGQISTDIAELSRIEFSYEIIFFLKPVEFSEIPAISRLAKSKILVFHVLNNNVPIRLSENLLPVADCLELNASAMRGKLEYFRGVDVIKLLHPYHMEVDEECEVILNGNRNTKVLLGDITFRTGKNVVFGVRKGNMAFFSADIFSNDALKESDNCRFIKNLIKELVGKAEVY</sequence>
<dbReference type="Proteomes" id="UP000028501">
    <property type="component" value="Chromosome"/>
</dbReference>
<dbReference type="EMBL" id="CP006577">
    <property type="protein sequence ID" value="AIG98977.1"/>
    <property type="molecule type" value="Genomic_DNA"/>
</dbReference>
<dbReference type="AlphaFoldDB" id="A0A075WGQ2"/>
<name>A0A075WGQ2_ARCFL</name>
<dbReference type="GeneID" id="24795729"/>
<dbReference type="KEGG" id="afg:AFULGI_00022480"/>